<dbReference type="InterPro" id="IPR056729">
    <property type="entry name" value="GMPPB_C"/>
</dbReference>
<gene>
    <name evidence="4" type="ORF">NT6N_20080</name>
</gene>
<dbReference type="PANTHER" id="PTHR43584">
    <property type="entry name" value="NUCLEOTIDYL TRANSFERASE"/>
    <property type="match status" value="1"/>
</dbReference>
<dbReference type="InterPro" id="IPR011004">
    <property type="entry name" value="Trimer_LpxA-like_sf"/>
</dbReference>
<dbReference type="AlphaFoldDB" id="A0AAT9FLY4"/>
<keyword evidence="1" id="KW-0808">Transferase</keyword>
<dbReference type="EMBL" id="AP026866">
    <property type="protein sequence ID" value="BDS06968.1"/>
    <property type="molecule type" value="Genomic_DNA"/>
</dbReference>
<dbReference type="GO" id="GO:0016779">
    <property type="term" value="F:nucleotidyltransferase activity"/>
    <property type="evidence" value="ECO:0007669"/>
    <property type="project" value="UniProtKB-ARBA"/>
</dbReference>
<dbReference type="SUPFAM" id="SSF51161">
    <property type="entry name" value="Trimeric LpxA-like enzymes"/>
    <property type="match status" value="1"/>
</dbReference>
<evidence type="ECO:0000256" key="1">
    <source>
        <dbReference type="ARBA" id="ARBA00022679"/>
    </source>
</evidence>
<keyword evidence="2" id="KW-0012">Acyltransferase</keyword>
<protein>
    <recommendedName>
        <fullName evidence="3">Mannose-1-phosphate guanyltransferase C-terminal domain-containing protein</fullName>
    </recommendedName>
</protein>
<dbReference type="CDD" id="cd05636">
    <property type="entry name" value="LbH_G1P_TT_C_like"/>
    <property type="match status" value="1"/>
</dbReference>
<dbReference type="Gene3D" id="2.160.10.10">
    <property type="entry name" value="Hexapeptide repeat proteins"/>
    <property type="match status" value="1"/>
</dbReference>
<dbReference type="PANTHER" id="PTHR43584:SF8">
    <property type="entry name" value="N-ACETYLMURAMATE ALPHA-1-PHOSPHATE URIDYLYLTRANSFERASE"/>
    <property type="match status" value="1"/>
</dbReference>
<evidence type="ECO:0000256" key="2">
    <source>
        <dbReference type="ARBA" id="ARBA00023315"/>
    </source>
</evidence>
<dbReference type="Pfam" id="PF25087">
    <property type="entry name" value="GMPPB_C"/>
    <property type="match status" value="1"/>
</dbReference>
<proteinExistence type="predicted"/>
<name>A0AAT9FLY4_9BACT</name>
<dbReference type="GO" id="GO:0016746">
    <property type="term" value="F:acyltransferase activity"/>
    <property type="evidence" value="ECO:0007669"/>
    <property type="project" value="UniProtKB-KW"/>
</dbReference>
<evidence type="ECO:0000313" key="4">
    <source>
        <dbReference type="EMBL" id="BDS06968.1"/>
    </source>
</evidence>
<organism evidence="4">
    <name type="scientific">Oceaniferula spumae</name>
    <dbReference type="NCBI Taxonomy" id="2979115"/>
    <lineage>
        <taxon>Bacteria</taxon>
        <taxon>Pseudomonadati</taxon>
        <taxon>Verrucomicrobiota</taxon>
        <taxon>Verrucomicrobiia</taxon>
        <taxon>Verrucomicrobiales</taxon>
        <taxon>Verrucomicrobiaceae</taxon>
        <taxon>Oceaniferula</taxon>
    </lineage>
</organism>
<accession>A0AAT9FLY4</accession>
<reference evidence="4" key="1">
    <citation type="submission" date="2024-07" db="EMBL/GenBank/DDBJ databases">
        <title>Complete genome sequence of Verrucomicrobiaceae bacterium NT6N.</title>
        <authorList>
            <person name="Huang C."/>
            <person name="Takami H."/>
            <person name="Hamasaki K."/>
        </authorList>
    </citation>
    <scope>NUCLEOTIDE SEQUENCE</scope>
    <source>
        <strain evidence="4">NT6N</strain>
    </source>
</reference>
<feature type="domain" description="Mannose-1-phosphate guanyltransferase C-terminal" evidence="3">
    <location>
        <begin position="132"/>
        <end position="218"/>
    </location>
</feature>
<dbReference type="InterPro" id="IPR050065">
    <property type="entry name" value="GlmU-like"/>
</dbReference>
<sequence length="284" mass="30525">MSLTIHHSLEANWWPLLQDSECGQQLIAGKSLLGLQQKNAVDIENAEQYDNAWVTEADWKKLCDVEQPAVLKSQQGYTLAWIGDKAGTEVTASEQSFLLNYAWEFISLNEQLVSALDHDDIQGNVSPAAHIDGHIHVGEGTKILPGVVIEGNIVIGKNCKIGPNCYLRGSTTIGDGCHIGQAVEIKNSIVGHGSSVGHLSYVGDSVIGNKVNFGAGTITSNLRHDGANHQSMIDGRLLDTGRRKFGAIIGDGTHTGILTAIYPGRKLAPNSSTRPNDTVQRDIT</sequence>
<dbReference type="KEGG" id="osu:NT6N_20080"/>
<evidence type="ECO:0000259" key="3">
    <source>
        <dbReference type="Pfam" id="PF25087"/>
    </source>
</evidence>